<gene>
    <name evidence="1" type="ORF">PACLA_8A089656</name>
</gene>
<proteinExistence type="predicted"/>
<comment type="caution">
    <text evidence="1">The sequence shown here is derived from an EMBL/GenBank/DDBJ whole genome shotgun (WGS) entry which is preliminary data.</text>
</comment>
<dbReference type="Proteomes" id="UP001152795">
    <property type="component" value="Unassembled WGS sequence"/>
</dbReference>
<keyword evidence="2" id="KW-1185">Reference proteome</keyword>
<name>A0A7D9EUP5_PARCT</name>
<dbReference type="AlphaFoldDB" id="A0A7D9EUP5"/>
<sequence length="129" mass="13953">MKFSQVFVVLSVLFAISFGIPANWKENEDVMASNDGAVQEKRFALTAWLAKKALGAAVSAACNFGNLPDQMKGVCKCASLVVGRDEEFEAEKRWFISDPVGKLKSTVKDVCDKFGVVLSGPCGCILPFI</sequence>
<organism evidence="1 2">
    <name type="scientific">Paramuricea clavata</name>
    <name type="common">Red gorgonian</name>
    <name type="synonym">Violescent sea-whip</name>
    <dbReference type="NCBI Taxonomy" id="317549"/>
    <lineage>
        <taxon>Eukaryota</taxon>
        <taxon>Metazoa</taxon>
        <taxon>Cnidaria</taxon>
        <taxon>Anthozoa</taxon>
        <taxon>Octocorallia</taxon>
        <taxon>Malacalcyonacea</taxon>
        <taxon>Plexauridae</taxon>
        <taxon>Paramuricea</taxon>
    </lineage>
</organism>
<accession>A0A7D9EUP5</accession>
<evidence type="ECO:0000313" key="2">
    <source>
        <dbReference type="Proteomes" id="UP001152795"/>
    </source>
</evidence>
<dbReference type="EMBL" id="CACRXK020009668">
    <property type="protein sequence ID" value="CAB4017693.1"/>
    <property type="molecule type" value="Genomic_DNA"/>
</dbReference>
<reference evidence="1" key="1">
    <citation type="submission" date="2020-04" db="EMBL/GenBank/DDBJ databases">
        <authorList>
            <person name="Alioto T."/>
            <person name="Alioto T."/>
            <person name="Gomez Garrido J."/>
        </authorList>
    </citation>
    <scope>NUCLEOTIDE SEQUENCE</scope>
    <source>
        <strain evidence="1">A484AB</strain>
    </source>
</reference>
<evidence type="ECO:0000313" key="1">
    <source>
        <dbReference type="EMBL" id="CAB4017693.1"/>
    </source>
</evidence>
<protein>
    <submittedName>
        <fullName evidence="1">Uncharacterized protein</fullName>
    </submittedName>
</protein>